<dbReference type="AlphaFoldDB" id="L0JZ26"/>
<dbReference type="InterPro" id="IPR025828">
    <property type="entry name" value="Put_sensor_dom"/>
</dbReference>
<feature type="transmembrane region" description="Helical" evidence="1">
    <location>
        <begin position="180"/>
        <end position="198"/>
    </location>
</feature>
<dbReference type="Proteomes" id="UP000010878">
    <property type="component" value="Chromosome"/>
</dbReference>
<organism evidence="3 4">
    <name type="scientific">Natronococcus occultus SP4</name>
    <dbReference type="NCBI Taxonomy" id="694430"/>
    <lineage>
        <taxon>Archaea</taxon>
        <taxon>Methanobacteriati</taxon>
        <taxon>Methanobacteriota</taxon>
        <taxon>Stenosarchaea group</taxon>
        <taxon>Halobacteria</taxon>
        <taxon>Halobacteriales</taxon>
        <taxon>Natrialbaceae</taxon>
        <taxon>Natronococcus</taxon>
    </lineage>
</organism>
<feature type="transmembrane region" description="Helical" evidence="1">
    <location>
        <begin position="53"/>
        <end position="75"/>
    </location>
</feature>
<evidence type="ECO:0000313" key="4">
    <source>
        <dbReference type="Proteomes" id="UP000010878"/>
    </source>
</evidence>
<reference evidence="3 4" key="1">
    <citation type="submission" date="2012-11" db="EMBL/GenBank/DDBJ databases">
        <title>FINISHED of Natronococcus occultus SP4, DSM 3396.</title>
        <authorList>
            <consortium name="DOE Joint Genome Institute"/>
            <person name="Eisen J."/>
            <person name="Huntemann M."/>
            <person name="Wei C.-L."/>
            <person name="Han J."/>
            <person name="Detter J.C."/>
            <person name="Han C."/>
            <person name="Tapia R."/>
            <person name="Chen A."/>
            <person name="Kyrpides N."/>
            <person name="Mavromatis K."/>
            <person name="Markowitz V."/>
            <person name="Szeto E."/>
            <person name="Ivanova N."/>
            <person name="Mikhailova N."/>
            <person name="Ovchinnikova G."/>
            <person name="Pagani I."/>
            <person name="Pati A."/>
            <person name="Goodwin L."/>
            <person name="Nordberg H.P."/>
            <person name="Cantor M.N."/>
            <person name="Hua S.X."/>
            <person name="Woyke T."/>
            <person name="Eisen J."/>
            <person name="Klenk H.-P."/>
            <person name="Klenk H.-P."/>
        </authorList>
    </citation>
    <scope>NUCLEOTIDE SEQUENCE [LARGE SCALE GENOMIC DNA]</scope>
    <source>
        <strain evidence="3 4">SP4</strain>
    </source>
</reference>
<name>L0JZ26_9EURY</name>
<dbReference type="eggNOG" id="arCOG03085">
    <property type="taxonomic scope" value="Archaea"/>
</dbReference>
<keyword evidence="4" id="KW-1185">Reference proteome</keyword>
<evidence type="ECO:0000256" key="1">
    <source>
        <dbReference type="SAM" id="Phobius"/>
    </source>
</evidence>
<feature type="transmembrane region" description="Helical" evidence="1">
    <location>
        <begin position="31"/>
        <end position="47"/>
    </location>
</feature>
<accession>L0JZ26</accession>
<dbReference type="STRING" id="694430.Natoc_2233"/>
<evidence type="ECO:0000259" key="2">
    <source>
        <dbReference type="Pfam" id="PF13796"/>
    </source>
</evidence>
<dbReference type="EMBL" id="CP003929">
    <property type="protein sequence ID" value="AGB38011.1"/>
    <property type="molecule type" value="Genomic_DNA"/>
</dbReference>
<keyword evidence="1" id="KW-0812">Transmembrane</keyword>
<dbReference type="Pfam" id="PF13796">
    <property type="entry name" value="Sensor"/>
    <property type="match status" value="1"/>
</dbReference>
<protein>
    <recommendedName>
        <fullName evidence="2">Putative sensor domain-containing protein</fullName>
    </recommendedName>
</protein>
<feature type="domain" description="Putative sensor" evidence="2">
    <location>
        <begin position="33"/>
        <end position="212"/>
    </location>
</feature>
<evidence type="ECO:0000313" key="3">
    <source>
        <dbReference type="EMBL" id="AGB38011.1"/>
    </source>
</evidence>
<dbReference type="HOGENOM" id="CLU_094841_0_0_2"/>
<proteinExistence type="predicted"/>
<feature type="transmembrane region" description="Helical" evidence="1">
    <location>
        <begin position="130"/>
        <end position="152"/>
    </location>
</feature>
<keyword evidence="1" id="KW-1133">Transmembrane helix</keyword>
<dbReference type="RefSeq" id="WP_015321454.1">
    <property type="nucleotide sequence ID" value="NC_019974.1"/>
</dbReference>
<gene>
    <name evidence="3" type="ORF">Natoc_2233</name>
</gene>
<keyword evidence="1" id="KW-0472">Membrane</keyword>
<dbReference type="GeneID" id="14403917"/>
<dbReference type="KEGG" id="nou:Natoc_2233"/>
<sequence length="224" mass="23231">MSSATRSTGVGRRAVSGGLGALVDPQTYKNVLYLFLAIPLGFFYHMLFGVGLIAGLVLSVVLVGVVILFGTLLAARVVAGFERQLANVLLDTDLRAYDDLEATDGTRSRLRAFLDAPSTWRAVGFLSLKVPIAIVAVLGLFLLASIASLLAAPLRYPTTAEFGEINGEPVTWAIETAPEAALAGVLGAVGLIVFVHLANGVAYVCARICAALVGEPAAASASDS</sequence>
<dbReference type="OrthoDB" id="253413at2157"/>